<evidence type="ECO:0000256" key="4">
    <source>
        <dbReference type="SAM" id="MobiDB-lite"/>
    </source>
</evidence>
<dbReference type="SMART" id="SM00733">
    <property type="entry name" value="Mterf"/>
    <property type="match status" value="6"/>
</dbReference>
<reference evidence="5" key="3">
    <citation type="submission" date="2022-06" db="UniProtKB">
        <authorList>
            <consortium name="EnsemblPlants"/>
        </authorList>
    </citation>
    <scope>IDENTIFICATION</scope>
</reference>
<dbReference type="Gene3D" id="1.25.70.10">
    <property type="entry name" value="Transcription termination factor 3, mitochondrial"/>
    <property type="match status" value="1"/>
</dbReference>
<evidence type="ECO:0000256" key="2">
    <source>
        <dbReference type="ARBA" id="ARBA00022472"/>
    </source>
</evidence>
<dbReference type="FunFam" id="1.25.70.10:FF:000001">
    <property type="entry name" value="Mitochondrial transcription termination factor-like"/>
    <property type="match status" value="1"/>
</dbReference>
<proteinExistence type="inferred from homology"/>
<evidence type="ECO:0000256" key="1">
    <source>
        <dbReference type="ARBA" id="ARBA00007692"/>
    </source>
</evidence>
<dbReference type="FunFam" id="1.25.70.10:FF:000016">
    <property type="entry name" value="Mitochondrial transcription termination factor-like"/>
    <property type="match status" value="1"/>
</dbReference>
<organism evidence="5 6">
    <name type="scientific">Triticum urartu</name>
    <name type="common">Red wild einkorn</name>
    <name type="synonym">Crithodium urartu</name>
    <dbReference type="NCBI Taxonomy" id="4572"/>
    <lineage>
        <taxon>Eukaryota</taxon>
        <taxon>Viridiplantae</taxon>
        <taxon>Streptophyta</taxon>
        <taxon>Embryophyta</taxon>
        <taxon>Tracheophyta</taxon>
        <taxon>Spermatophyta</taxon>
        <taxon>Magnoliopsida</taxon>
        <taxon>Liliopsida</taxon>
        <taxon>Poales</taxon>
        <taxon>Poaceae</taxon>
        <taxon>BOP clade</taxon>
        <taxon>Pooideae</taxon>
        <taxon>Triticodae</taxon>
        <taxon>Triticeae</taxon>
        <taxon>Triticinae</taxon>
        <taxon>Triticum</taxon>
    </lineage>
</organism>
<dbReference type="PANTHER" id="PTHR13068:SF149">
    <property type="entry name" value="LRP_ASNC FAMILY TRANSCRIPTIONAL REGULATOR"/>
    <property type="match status" value="1"/>
</dbReference>
<keyword evidence="3" id="KW-0809">Transit peptide</keyword>
<dbReference type="EnsemblPlants" id="TuG1812G0600000162.01.T01">
    <property type="protein sequence ID" value="TuG1812G0600000162.01.T01.cds429533"/>
    <property type="gene ID" value="TuG1812G0600000162.01"/>
</dbReference>
<feature type="compositionally biased region" description="Polar residues" evidence="4">
    <location>
        <begin position="14"/>
        <end position="23"/>
    </location>
</feature>
<comment type="similarity">
    <text evidence="1">Belongs to the mTERF family.</text>
</comment>
<dbReference type="Proteomes" id="UP000015106">
    <property type="component" value="Chromosome 6"/>
</dbReference>
<dbReference type="GO" id="GO:0006353">
    <property type="term" value="P:DNA-templated transcription termination"/>
    <property type="evidence" value="ECO:0007669"/>
    <property type="project" value="UniProtKB-KW"/>
</dbReference>
<reference evidence="6" key="1">
    <citation type="journal article" date="2013" name="Nature">
        <title>Draft genome of the wheat A-genome progenitor Triticum urartu.</title>
        <authorList>
            <person name="Ling H.Q."/>
            <person name="Zhao S."/>
            <person name="Liu D."/>
            <person name="Wang J."/>
            <person name="Sun H."/>
            <person name="Zhang C."/>
            <person name="Fan H."/>
            <person name="Li D."/>
            <person name="Dong L."/>
            <person name="Tao Y."/>
            <person name="Gao C."/>
            <person name="Wu H."/>
            <person name="Li Y."/>
            <person name="Cui Y."/>
            <person name="Guo X."/>
            <person name="Zheng S."/>
            <person name="Wang B."/>
            <person name="Yu K."/>
            <person name="Liang Q."/>
            <person name="Yang W."/>
            <person name="Lou X."/>
            <person name="Chen J."/>
            <person name="Feng M."/>
            <person name="Jian J."/>
            <person name="Zhang X."/>
            <person name="Luo G."/>
            <person name="Jiang Y."/>
            <person name="Liu J."/>
            <person name="Wang Z."/>
            <person name="Sha Y."/>
            <person name="Zhang B."/>
            <person name="Wu H."/>
            <person name="Tang D."/>
            <person name="Shen Q."/>
            <person name="Xue P."/>
            <person name="Zou S."/>
            <person name="Wang X."/>
            <person name="Liu X."/>
            <person name="Wang F."/>
            <person name="Yang Y."/>
            <person name="An X."/>
            <person name="Dong Z."/>
            <person name="Zhang K."/>
            <person name="Zhang X."/>
            <person name="Luo M.C."/>
            <person name="Dvorak J."/>
            <person name="Tong Y."/>
            <person name="Wang J."/>
            <person name="Yang H."/>
            <person name="Li Z."/>
            <person name="Wang D."/>
            <person name="Zhang A."/>
            <person name="Wang J."/>
        </authorList>
    </citation>
    <scope>NUCLEOTIDE SEQUENCE</scope>
    <source>
        <strain evidence="6">cv. G1812</strain>
    </source>
</reference>
<dbReference type="InterPro" id="IPR038538">
    <property type="entry name" value="MTERF_sf"/>
</dbReference>
<sequence length="432" mass="47903">MKIRCWMPFGWHGSTQPSSSLANPSVRPPHHRRHTRRRRRRRRSGSTQRLPRRRRGAMLHLWKRVLSPSTSQLLSLHRLLSAASTNPSFAVEEYLVATCGLTRPQALKASAKLSHLKSPSNPDAVIAFLAGLGLSGADVAAVVAKDPRFLCAGVERTLAPVVAGLTGLGLSDAEIARLVSLAPGYLRHRSVVSKLEYYLPLFGSIDNLLRSLKYGSGFLGSHLESAVKPKVSILAECGLGACDIAKLFIRAPRILCASAERVLWMVACAERIGVPRESGMFRQALHAVSYFSEDKITAKVDYLKRTLGWSDADVGIALSKAPVLLTRSHDVLERVSEFLISEVGLDPAYIAHRPVMLAYSLEGRLRPRYYVVRFLKENGLLEHGRSYYTTLVKTEKVFMEKFICPHKEAAPYLAEDYASACKGEVPARFRFT</sequence>
<dbReference type="InterPro" id="IPR003690">
    <property type="entry name" value="MTERF"/>
</dbReference>
<feature type="region of interest" description="Disordered" evidence="4">
    <location>
        <begin position="14"/>
        <end position="53"/>
    </location>
</feature>
<protein>
    <recommendedName>
        <fullName evidence="7">mTERF domain-containing protein 1, mitochondrial</fullName>
    </recommendedName>
</protein>
<accession>A0A8R7UMN6</accession>
<dbReference type="GO" id="GO:0003676">
    <property type="term" value="F:nucleic acid binding"/>
    <property type="evidence" value="ECO:0007669"/>
    <property type="project" value="InterPro"/>
</dbReference>
<dbReference type="AlphaFoldDB" id="A0A8R7UMN6"/>
<keyword evidence="2" id="KW-0805">Transcription regulation</keyword>
<reference evidence="5" key="2">
    <citation type="submission" date="2018-03" db="EMBL/GenBank/DDBJ databases">
        <title>The Triticum urartu genome reveals the dynamic nature of wheat genome evolution.</title>
        <authorList>
            <person name="Ling H."/>
            <person name="Ma B."/>
            <person name="Shi X."/>
            <person name="Liu H."/>
            <person name="Dong L."/>
            <person name="Sun H."/>
            <person name="Cao Y."/>
            <person name="Gao Q."/>
            <person name="Zheng S."/>
            <person name="Li Y."/>
            <person name="Yu Y."/>
            <person name="Du H."/>
            <person name="Qi M."/>
            <person name="Li Y."/>
            <person name="Yu H."/>
            <person name="Cui Y."/>
            <person name="Wang N."/>
            <person name="Chen C."/>
            <person name="Wu H."/>
            <person name="Zhao Y."/>
            <person name="Zhang J."/>
            <person name="Li Y."/>
            <person name="Zhou W."/>
            <person name="Zhang B."/>
            <person name="Hu W."/>
            <person name="Eijk M."/>
            <person name="Tang J."/>
            <person name="Witsenboer H."/>
            <person name="Zhao S."/>
            <person name="Li Z."/>
            <person name="Zhang A."/>
            <person name="Wang D."/>
            <person name="Liang C."/>
        </authorList>
    </citation>
    <scope>NUCLEOTIDE SEQUENCE [LARGE SCALE GENOMIC DNA]</scope>
    <source>
        <strain evidence="5">cv. G1812</strain>
    </source>
</reference>
<dbReference type="Gramene" id="TuG1812G0600000162.01.T01">
    <property type="protein sequence ID" value="TuG1812G0600000162.01.T01.cds429533"/>
    <property type="gene ID" value="TuG1812G0600000162.01"/>
</dbReference>
<dbReference type="PANTHER" id="PTHR13068">
    <property type="entry name" value="CGI-12 PROTEIN-RELATED"/>
    <property type="match status" value="1"/>
</dbReference>
<feature type="compositionally biased region" description="Basic residues" evidence="4">
    <location>
        <begin position="28"/>
        <end position="53"/>
    </location>
</feature>
<dbReference type="Pfam" id="PF02536">
    <property type="entry name" value="mTERF"/>
    <property type="match status" value="1"/>
</dbReference>
<evidence type="ECO:0000313" key="5">
    <source>
        <dbReference type="EnsemblPlants" id="TuG1812G0600000162.01.T01.cds429533"/>
    </source>
</evidence>
<evidence type="ECO:0008006" key="7">
    <source>
        <dbReference type="Google" id="ProtNLM"/>
    </source>
</evidence>
<gene>
    <name evidence="5" type="primary">LOC125529492</name>
</gene>
<keyword evidence="6" id="KW-1185">Reference proteome</keyword>
<evidence type="ECO:0000256" key="3">
    <source>
        <dbReference type="ARBA" id="ARBA00022946"/>
    </source>
</evidence>
<keyword evidence="2" id="KW-0804">Transcription</keyword>
<name>A0A8R7UMN6_TRIUA</name>
<evidence type="ECO:0000313" key="6">
    <source>
        <dbReference type="Proteomes" id="UP000015106"/>
    </source>
</evidence>
<keyword evidence="2" id="KW-0806">Transcription termination</keyword>